<dbReference type="Proteomes" id="UP000677016">
    <property type="component" value="Unassembled WGS sequence"/>
</dbReference>
<dbReference type="PANTHER" id="PTHR30487:SF0">
    <property type="entry name" value="PREPILIN LEADER PEPTIDASE_N-METHYLTRANSFERASE-RELATED"/>
    <property type="match status" value="1"/>
</dbReference>
<proteinExistence type="inferred from homology"/>
<evidence type="ECO:0000256" key="1">
    <source>
        <dbReference type="ARBA" id="ARBA00005801"/>
    </source>
</evidence>
<reference evidence="4" key="1">
    <citation type="submission" date="2021-04" db="EMBL/GenBank/DDBJ databases">
        <title>Phycicoccus avicenniae sp. nov., a novel endophytic actinomycetes isolated from branch of Avicennia mariana.</title>
        <authorList>
            <person name="Tuo L."/>
        </authorList>
    </citation>
    <scope>NUCLEOTIDE SEQUENCE</scope>
    <source>
        <strain evidence="4">BSK3Z-2</strain>
    </source>
</reference>
<dbReference type="AlphaFoldDB" id="A0A941HYQ8"/>
<feature type="transmembrane region" description="Helical" evidence="2">
    <location>
        <begin position="47"/>
        <end position="64"/>
    </location>
</feature>
<feature type="transmembrane region" description="Helical" evidence="2">
    <location>
        <begin position="164"/>
        <end position="193"/>
    </location>
</feature>
<feature type="domain" description="Prepilin type IV endopeptidase peptidase" evidence="3">
    <location>
        <begin position="78"/>
        <end position="183"/>
    </location>
</feature>
<sequence length="229" mass="22889">MTPTWWALAGCAVALGAVGHLTGRELATGGYRIVEDEAVGPPGRVWWTGPLTAALTVVAVLAVLARTGEWAAVPAFLLLAWLTTGLVWIDLDVHRLPVGLVVPTGAALLVLLVPASLATADGRWLGALVGALVMGGVYLLLGIVPGGGVGGGDVRLAPVLGALLGWLGADVLVVGLASGFLVGGVAAAALLALRRVGLRSHIAYGPAMCLGAWVGVGAGDRILTALLAG</sequence>
<dbReference type="RefSeq" id="WP_211601282.1">
    <property type="nucleotide sequence ID" value="NZ_JAGSNF010000003.1"/>
</dbReference>
<dbReference type="EMBL" id="JAGSNF010000003">
    <property type="protein sequence ID" value="MBR7742115.1"/>
    <property type="molecule type" value="Genomic_DNA"/>
</dbReference>
<keyword evidence="2" id="KW-1133">Transmembrane helix</keyword>
<evidence type="ECO:0000313" key="4">
    <source>
        <dbReference type="EMBL" id="MBR7742115.1"/>
    </source>
</evidence>
<feature type="transmembrane region" description="Helical" evidence="2">
    <location>
        <begin position="71"/>
        <end position="89"/>
    </location>
</feature>
<evidence type="ECO:0000259" key="3">
    <source>
        <dbReference type="Pfam" id="PF01478"/>
    </source>
</evidence>
<feature type="transmembrane region" description="Helical" evidence="2">
    <location>
        <begin position="95"/>
        <end position="117"/>
    </location>
</feature>
<dbReference type="GO" id="GO:0006465">
    <property type="term" value="P:signal peptide processing"/>
    <property type="evidence" value="ECO:0007669"/>
    <property type="project" value="TreeGrafter"/>
</dbReference>
<feature type="transmembrane region" description="Helical" evidence="2">
    <location>
        <begin position="124"/>
        <end position="144"/>
    </location>
</feature>
<gene>
    <name evidence="4" type="ORF">KC207_02260</name>
</gene>
<dbReference type="EC" id="3.4.23.43" evidence="4"/>
<evidence type="ECO:0000256" key="2">
    <source>
        <dbReference type="SAM" id="Phobius"/>
    </source>
</evidence>
<accession>A0A941HYQ8</accession>
<dbReference type="InterPro" id="IPR050882">
    <property type="entry name" value="Prepilin_peptidase/N-MTase"/>
</dbReference>
<keyword evidence="4" id="KW-0378">Hydrolase</keyword>
<dbReference type="GO" id="GO:0004190">
    <property type="term" value="F:aspartic-type endopeptidase activity"/>
    <property type="evidence" value="ECO:0007669"/>
    <property type="project" value="UniProtKB-EC"/>
</dbReference>
<organism evidence="4 5">
    <name type="scientific">Phycicoccus avicenniae</name>
    <dbReference type="NCBI Taxonomy" id="2828860"/>
    <lineage>
        <taxon>Bacteria</taxon>
        <taxon>Bacillati</taxon>
        <taxon>Actinomycetota</taxon>
        <taxon>Actinomycetes</taxon>
        <taxon>Micrococcales</taxon>
        <taxon>Intrasporangiaceae</taxon>
        <taxon>Phycicoccus</taxon>
    </lineage>
</organism>
<dbReference type="Pfam" id="PF01478">
    <property type="entry name" value="Peptidase_A24"/>
    <property type="match status" value="1"/>
</dbReference>
<keyword evidence="2" id="KW-0812">Transmembrane</keyword>
<name>A0A941HYQ8_9MICO</name>
<dbReference type="InterPro" id="IPR000045">
    <property type="entry name" value="Prepilin_IV_endopep_pep"/>
</dbReference>
<keyword evidence="2" id="KW-0472">Membrane</keyword>
<comment type="caution">
    <text evidence="4">The sequence shown here is derived from an EMBL/GenBank/DDBJ whole genome shotgun (WGS) entry which is preliminary data.</text>
</comment>
<dbReference type="GO" id="GO:0005886">
    <property type="term" value="C:plasma membrane"/>
    <property type="evidence" value="ECO:0007669"/>
    <property type="project" value="TreeGrafter"/>
</dbReference>
<keyword evidence="5" id="KW-1185">Reference proteome</keyword>
<dbReference type="PANTHER" id="PTHR30487">
    <property type="entry name" value="TYPE 4 PREPILIN-LIKE PROTEINS LEADER PEPTIDE-PROCESSING ENZYME"/>
    <property type="match status" value="1"/>
</dbReference>
<evidence type="ECO:0000313" key="5">
    <source>
        <dbReference type="Proteomes" id="UP000677016"/>
    </source>
</evidence>
<protein>
    <submittedName>
        <fullName evidence="4">Prepilin peptidase</fullName>
        <ecNumber evidence="4">3.4.23.43</ecNumber>
    </submittedName>
</protein>
<comment type="similarity">
    <text evidence="1">Belongs to the peptidase A24 family.</text>
</comment>